<gene>
    <name evidence="2" type="ORF">FD02_GL001678</name>
</gene>
<keyword evidence="1" id="KW-1133">Transmembrane helix</keyword>
<dbReference type="PATRIC" id="fig|1291734.4.peg.1726"/>
<name>A0A0R1JRU8_9LACO</name>
<dbReference type="AlphaFoldDB" id="A0A0R1JRU8"/>
<dbReference type="EMBL" id="AZDJ01000003">
    <property type="protein sequence ID" value="KRK73848.1"/>
    <property type="molecule type" value="Genomic_DNA"/>
</dbReference>
<proteinExistence type="predicted"/>
<feature type="transmembrane region" description="Helical" evidence="1">
    <location>
        <begin position="95"/>
        <end position="114"/>
    </location>
</feature>
<accession>A0A0R1JRU8</accession>
<comment type="caution">
    <text evidence="2">The sequence shown here is derived from an EMBL/GenBank/DDBJ whole genome shotgun (WGS) entry which is preliminary data.</text>
</comment>
<reference evidence="2 3" key="1">
    <citation type="journal article" date="2015" name="Genome Announc.">
        <title>Expanding the biotechnology potential of lactobacilli through comparative genomics of 213 strains and associated genera.</title>
        <authorList>
            <person name="Sun Z."/>
            <person name="Harris H.M."/>
            <person name="McCann A."/>
            <person name="Guo C."/>
            <person name="Argimon S."/>
            <person name="Zhang W."/>
            <person name="Yang X."/>
            <person name="Jeffery I.B."/>
            <person name="Cooney J.C."/>
            <person name="Kagawa T.F."/>
            <person name="Liu W."/>
            <person name="Song Y."/>
            <person name="Salvetti E."/>
            <person name="Wrobel A."/>
            <person name="Rasinkangas P."/>
            <person name="Parkhill J."/>
            <person name="Rea M.C."/>
            <person name="O'Sullivan O."/>
            <person name="Ritari J."/>
            <person name="Douillard F.P."/>
            <person name="Paul Ross R."/>
            <person name="Yang R."/>
            <person name="Briner A.E."/>
            <person name="Felis G.E."/>
            <person name="de Vos W.M."/>
            <person name="Barrangou R."/>
            <person name="Klaenhammer T.R."/>
            <person name="Caufield P.W."/>
            <person name="Cui Y."/>
            <person name="Zhang H."/>
            <person name="O'Toole P.W."/>
        </authorList>
    </citation>
    <scope>NUCLEOTIDE SEQUENCE [LARGE SCALE GENOMIC DNA]</scope>
    <source>
        <strain evidence="2 3">JCM 17158</strain>
    </source>
</reference>
<feature type="transmembrane region" description="Helical" evidence="1">
    <location>
        <begin position="53"/>
        <end position="74"/>
    </location>
</feature>
<organism evidence="2 3">
    <name type="scientific">Lacticaseibacillus nasuensis JCM 17158</name>
    <dbReference type="NCBI Taxonomy" id="1291734"/>
    <lineage>
        <taxon>Bacteria</taxon>
        <taxon>Bacillati</taxon>
        <taxon>Bacillota</taxon>
        <taxon>Bacilli</taxon>
        <taxon>Lactobacillales</taxon>
        <taxon>Lactobacillaceae</taxon>
        <taxon>Lacticaseibacillus</taxon>
    </lineage>
</organism>
<keyword evidence="1" id="KW-0812">Transmembrane</keyword>
<evidence type="ECO:0000256" key="1">
    <source>
        <dbReference type="SAM" id="Phobius"/>
    </source>
</evidence>
<feature type="transmembrane region" description="Helical" evidence="1">
    <location>
        <begin position="126"/>
        <end position="146"/>
    </location>
</feature>
<keyword evidence="3" id="KW-1185">Reference proteome</keyword>
<evidence type="ECO:0000313" key="3">
    <source>
        <dbReference type="Proteomes" id="UP000051804"/>
    </source>
</evidence>
<evidence type="ECO:0000313" key="2">
    <source>
        <dbReference type="EMBL" id="KRK73848.1"/>
    </source>
</evidence>
<keyword evidence="1" id="KW-0472">Membrane</keyword>
<dbReference type="STRING" id="1291734.FD02_GL001678"/>
<feature type="transmembrane region" description="Helical" evidence="1">
    <location>
        <begin position="21"/>
        <end position="41"/>
    </location>
</feature>
<sequence length="160" mass="18273">MIAVMFLGSIRLTPRPDHLDRQTTATINGFFLLLVMFSHFITYLPSAPPLTRLWMGTKGGLIVTTFLFFSGYGVMTQIMRRGHGYVDSFPRRQLLFVWVKFAAAITVFLVVAWLRHLPLPPMQVGLAFVFVLLSTLILGWGFDHVIDRTLRRSMRKEVTA</sequence>
<dbReference type="Proteomes" id="UP000051804">
    <property type="component" value="Unassembled WGS sequence"/>
</dbReference>
<protein>
    <submittedName>
        <fullName evidence="2">Uncharacterized protein</fullName>
    </submittedName>
</protein>